<evidence type="ECO:0000313" key="5">
    <source>
        <dbReference type="EMBL" id="QDT16969.1"/>
    </source>
</evidence>
<proteinExistence type="predicted"/>
<dbReference type="Proteomes" id="UP000318741">
    <property type="component" value="Chromosome"/>
</dbReference>
<sequence length="389" mass="42054">MLAALLLAALAAPPEFNYDEAEVPDYTLPDVLGEANSPEDWPGRRAEIVRLFEQHVYGVAPPAPEKVTFEETEEAGPGGAWWRQVRAECDLGDGKESSFPFRIAVPNGTTKENPAPVVVLIVHPARMNQLGDDLSDSDFFPSEAITAAGFAAVALPAAELAPDDKETFDTKLLAALGWDRASNGGDRPADGCGALAAWGWGASRVIDYAAQSEYLDASRVAVVGHSRGGKAAWWAAARDPRFSIAYSNNSGCGGAALSRRRFGETVARINSSFPHWFCPQFDAYNGNEDALPIDQHMLAAAVAPRAVYVASAAEDRWADPRGEFLSLVEANPAFELFGDRKLTEDESPAAGEQVVTDRRGYHLREGGHGLERSDWMQFLSFAAGVWEEK</sequence>
<evidence type="ECO:0000259" key="4">
    <source>
        <dbReference type="Pfam" id="PF22244"/>
    </source>
</evidence>
<dbReference type="Pfam" id="PF22244">
    <property type="entry name" value="GCE_fung"/>
    <property type="match status" value="1"/>
</dbReference>
<dbReference type="SUPFAM" id="SSF53474">
    <property type="entry name" value="alpha/beta-Hydrolases"/>
    <property type="match status" value="1"/>
</dbReference>
<keyword evidence="1" id="KW-0719">Serine esterase</keyword>
<evidence type="ECO:0000313" key="6">
    <source>
        <dbReference type="Proteomes" id="UP000318741"/>
    </source>
</evidence>
<dbReference type="AlphaFoldDB" id="A0A517PC72"/>
<evidence type="ECO:0000256" key="2">
    <source>
        <dbReference type="ARBA" id="ARBA00022729"/>
    </source>
</evidence>
<accession>A0A517PC72</accession>
<dbReference type="RefSeq" id="WP_145359880.1">
    <property type="nucleotide sequence ID" value="NZ_CP036265.1"/>
</dbReference>
<gene>
    <name evidence="5" type="ORF">CA12_30790</name>
</gene>
<dbReference type="OrthoDB" id="9809261at2"/>
<keyword evidence="3 5" id="KW-0378">Hydrolase</keyword>
<name>A0A517PC72_9PLAN</name>
<feature type="domain" description="4-O-methyl-glucuronoyl methylesterase-like" evidence="4">
    <location>
        <begin position="192"/>
        <end position="338"/>
    </location>
</feature>
<dbReference type="KEGG" id="acaf:CA12_30790"/>
<dbReference type="InterPro" id="IPR054579">
    <property type="entry name" value="GCE-like_dom"/>
</dbReference>
<reference evidence="5 6" key="1">
    <citation type="submission" date="2019-02" db="EMBL/GenBank/DDBJ databases">
        <title>Deep-cultivation of Planctomycetes and their phenomic and genomic characterization uncovers novel biology.</title>
        <authorList>
            <person name="Wiegand S."/>
            <person name="Jogler M."/>
            <person name="Boedeker C."/>
            <person name="Pinto D."/>
            <person name="Vollmers J."/>
            <person name="Rivas-Marin E."/>
            <person name="Kohn T."/>
            <person name="Peeters S.H."/>
            <person name="Heuer A."/>
            <person name="Rast P."/>
            <person name="Oberbeckmann S."/>
            <person name="Bunk B."/>
            <person name="Jeske O."/>
            <person name="Meyerdierks A."/>
            <person name="Storesund J.E."/>
            <person name="Kallscheuer N."/>
            <person name="Luecker S."/>
            <person name="Lage O.M."/>
            <person name="Pohl T."/>
            <person name="Merkel B.J."/>
            <person name="Hornburger P."/>
            <person name="Mueller R.-W."/>
            <person name="Bruemmer F."/>
            <person name="Labrenz M."/>
            <person name="Spormann A.M."/>
            <person name="Op den Camp H."/>
            <person name="Overmann J."/>
            <person name="Amann R."/>
            <person name="Jetten M.S.M."/>
            <person name="Mascher T."/>
            <person name="Medema M.H."/>
            <person name="Devos D.P."/>
            <person name="Kaster A.-K."/>
            <person name="Ovreas L."/>
            <person name="Rohde M."/>
            <person name="Galperin M.Y."/>
            <person name="Jogler C."/>
        </authorList>
    </citation>
    <scope>NUCLEOTIDE SEQUENCE [LARGE SCALE GENOMIC DNA]</scope>
    <source>
        <strain evidence="5 6">CA12</strain>
    </source>
</reference>
<keyword evidence="6" id="KW-1185">Reference proteome</keyword>
<dbReference type="Gene3D" id="3.40.50.1820">
    <property type="entry name" value="alpha/beta hydrolase"/>
    <property type="match status" value="1"/>
</dbReference>
<dbReference type="GO" id="GO:0052689">
    <property type="term" value="F:carboxylic ester hydrolase activity"/>
    <property type="evidence" value="ECO:0007669"/>
    <property type="project" value="UniProtKB-KW"/>
</dbReference>
<keyword evidence="2" id="KW-0732">Signal</keyword>
<dbReference type="EMBL" id="CP036265">
    <property type="protein sequence ID" value="QDT16969.1"/>
    <property type="molecule type" value="Genomic_DNA"/>
</dbReference>
<organism evidence="5 6">
    <name type="scientific">Alienimonas californiensis</name>
    <dbReference type="NCBI Taxonomy" id="2527989"/>
    <lineage>
        <taxon>Bacteria</taxon>
        <taxon>Pseudomonadati</taxon>
        <taxon>Planctomycetota</taxon>
        <taxon>Planctomycetia</taxon>
        <taxon>Planctomycetales</taxon>
        <taxon>Planctomycetaceae</taxon>
        <taxon>Alienimonas</taxon>
    </lineage>
</organism>
<protein>
    <submittedName>
        <fullName evidence="5">Alpha/beta hydrolase family protein</fullName>
    </submittedName>
</protein>
<evidence type="ECO:0000256" key="3">
    <source>
        <dbReference type="ARBA" id="ARBA00022801"/>
    </source>
</evidence>
<evidence type="ECO:0000256" key="1">
    <source>
        <dbReference type="ARBA" id="ARBA00022487"/>
    </source>
</evidence>
<dbReference type="InterPro" id="IPR029058">
    <property type="entry name" value="AB_hydrolase_fold"/>
</dbReference>